<evidence type="ECO:0000313" key="3">
    <source>
        <dbReference type="Proteomes" id="UP000298313"/>
    </source>
</evidence>
<feature type="region of interest" description="Disordered" evidence="1">
    <location>
        <begin position="69"/>
        <end position="89"/>
    </location>
</feature>
<name>A0A4R9B435_9MICO</name>
<accession>A0A4R9B435</accession>
<dbReference type="AlphaFoldDB" id="A0A4R9B435"/>
<evidence type="ECO:0000256" key="1">
    <source>
        <dbReference type="SAM" id="MobiDB-lite"/>
    </source>
</evidence>
<comment type="caution">
    <text evidence="2">The sequence shown here is derived from an EMBL/GenBank/DDBJ whole genome shotgun (WGS) entry which is preliminary data.</text>
</comment>
<reference evidence="2 3" key="1">
    <citation type="submission" date="2019-03" db="EMBL/GenBank/DDBJ databases">
        <title>Genomics of glacier-inhabiting Cryobacterium strains.</title>
        <authorList>
            <person name="Liu Q."/>
            <person name="Xin Y.-H."/>
        </authorList>
    </citation>
    <scope>NUCLEOTIDE SEQUENCE [LARGE SCALE GENOMIC DNA]</scope>
    <source>
        <strain evidence="2 3">Hh4</strain>
    </source>
</reference>
<protein>
    <submittedName>
        <fullName evidence="2">Uncharacterized protein</fullName>
    </submittedName>
</protein>
<evidence type="ECO:0000313" key="2">
    <source>
        <dbReference type="EMBL" id="TFD74351.1"/>
    </source>
</evidence>
<dbReference type="RefSeq" id="WP_134524567.1">
    <property type="nucleotide sequence ID" value="NZ_SOHH01000094.1"/>
</dbReference>
<dbReference type="EMBL" id="SOHH01000094">
    <property type="protein sequence ID" value="TFD74351.1"/>
    <property type="molecule type" value="Genomic_DNA"/>
</dbReference>
<sequence>MQESPSLRQAIEQVCQEGWMAFIRSQAAAETRLASRQVSRIEMAVGPLFRVCQDNTLVVVMQISMQSRSARKQAVTSPSPSMARQASAQSSLTFTSASQAVTHWAIPASIESAGHSFTGMQTP</sequence>
<gene>
    <name evidence="2" type="ORF">E3T48_13530</name>
</gene>
<dbReference type="Proteomes" id="UP000298313">
    <property type="component" value="Unassembled WGS sequence"/>
</dbReference>
<proteinExistence type="predicted"/>
<organism evidence="2 3">
    <name type="scientific">Cryobacterium fucosi</name>
    <dbReference type="NCBI Taxonomy" id="1259157"/>
    <lineage>
        <taxon>Bacteria</taxon>
        <taxon>Bacillati</taxon>
        <taxon>Actinomycetota</taxon>
        <taxon>Actinomycetes</taxon>
        <taxon>Micrococcales</taxon>
        <taxon>Microbacteriaceae</taxon>
        <taxon>Cryobacterium</taxon>
    </lineage>
</organism>
<keyword evidence="3" id="KW-1185">Reference proteome</keyword>